<dbReference type="InterPro" id="IPR051531">
    <property type="entry name" value="N-acetyltransferase"/>
</dbReference>
<gene>
    <name evidence="2" type="ORF">ACFYG5_11950</name>
</gene>
<dbReference type="RefSeq" id="WP_395116848.1">
    <property type="nucleotide sequence ID" value="NZ_CP170721.1"/>
</dbReference>
<dbReference type="Pfam" id="PF13302">
    <property type="entry name" value="Acetyltransf_3"/>
    <property type="match status" value="1"/>
</dbReference>
<dbReference type="EMBL" id="CP170721">
    <property type="protein sequence ID" value="XIA17279.1"/>
    <property type="molecule type" value="Genomic_DNA"/>
</dbReference>
<dbReference type="PROSITE" id="PS51186">
    <property type="entry name" value="GNAT"/>
    <property type="match status" value="1"/>
</dbReference>
<evidence type="ECO:0000313" key="2">
    <source>
        <dbReference type="EMBL" id="XIA17279.1"/>
    </source>
</evidence>
<feature type="domain" description="N-acetyltransferase" evidence="1">
    <location>
        <begin position="21"/>
        <end position="181"/>
    </location>
</feature>
<dbReference type="PANTHER" id="PTHR43792:SF16">
    <property type="entry name" value="N-ACETYLTRANSFERASE DOMAIN-CONTAINING PROTEIN"/>
    <property type="match status" value="1"/>
</dbReference>
<accession>A0AB74US84</accession>
<dbReference type="InterPro" id="IPR016181">
    <property type="entry name" value="Acyl_CoA_acyltransferase"/>
</dbReference>
<evidence type="ECO:0000259" key="1">
    <source>
        <dbReference type="PROSITE" id="PS51186"/>
    </source>
</evidence>
<protein>
    <submittedName>
        <fullName evidence="2">GNAT family N-acetyltransferase</fullName>
        <ecNumber evidence="2">2.3.-.-</ecNumber>
    </submittedName>
</protein>
<reference evidence="2" key="1">
    <citation type="submission" date="2024-10" db="EMBL/GenBank/DDBJ databases">
        <authorList>
            <person name="Lesea H.P."/>
            <person name="Kuehl J.V."/>
            <person name="Chandonia J.-M."/>
        </authorList>
    </citation>
    <scope>NUCLEOTIDE SEQUENCE</scope>
    <source>
        <strain evidence="2">FW102-FHT14D07</strain>
    </source>
</reference>
<organism evidence="2">
    <name type="scientific">Rhodanobacter sp. FW102-FHT14D07</name>
    <dbReference type="NCBI Taxonomy" id="3351462"/>
    <lineage>
        <taxon>Bacteria</taxon>
        <taxon>Pseudomonadati</taxon>
        <taxon>Pseudomonadota</taxon>
        <taxon>Gammaproteobacteria</taxon>
        <taxon>Lysobacterales</taxon>
        <taxon>Rhodanobacteraceae</taxon>
        <taxon>Rhodanobacter</taxon>
    </lineage>
</organism>
<dbReference type="AlphaFoldDB" id="A0AB74US84"/>
<sequence>MQPAVVPAGIDPVPPLETARLRLRGHRADDHDALLAIWSDPVVVRYIGGRPSTRQEAWLRLLRYPGLWCVLGYGYWAIEEKSSGRCIGDIGYADFRREIEPSLEGMPELGWVLAADSHGKGYASEALAAVLAWGQAHLGDHTAVCIIDPDNAASIRLAEKAGFALRQQTTYMGDPVLLFTR</sequence>
<dbReference type="EC" id="2.3.-.-" evidence="2"/>
<dbReference type="Gene3D" id="3.40.630.30">
    <property type="match status" value="1"/>
</dbReference>
<dbReference type="GO" id="GO:0016747">
    <property type="term" value="F:acyltransferase activity, transferring groups other than amino-acyl groups"/>
    <property type="evidence" value="ECO:0007669"/>
    <property type="project" value="InterPro"/>
</dbReference>
<proteinExistence type="predicted"/>
<dbReference type="InterPro" id="IPR000182">
    <property type="entry name" value="GNAT_dom"/>
</dbReference>
<keyword evidence="2" id="KW-0012">Acyltransferase</keyword>
<dbReference type="SUPFAM" id="SSF55729">
    <property type="entry name" value="Acyl-CoA N-acyltransferases (Nat)"/>
    <property type="match status" value="1"/>
</dbReference>
<dbReference type="PANTHER" id="PTHR43792">
    <property type="entry name" value="GNAT FAMILY, PUTATIVE (AFU_ORTHOLOGUE AFUA_3G00765)-RELATED-RELATED"/>
    <property type="match status" value="1"/>
</dbReference>
<keyword evidence="2" id="KW-0808">Transferase</keyword>
<name>A0AB74US84_9GAMM</name>